<dbReference type="EMBL" id="AOJK01000076">
    <property type="protein sequence ID" value="ELZ39695.1"/>
    <property type="molecule type" value="Genomic_DNA"/>
</dbReference>
<accession>M0DVZ3</accession>
<gene>
    <name evidence="1" type="ORF">C463_16666</name>
</gene>
<feature type="non-terminal residue" evidence="1">
    <location>
        <position position="1"/>
    </location>
</feature>
<keyword evidence="2" id="KW-1185">Reference proteome</keyword>
<sequence length="102" mass="11544">NADDLQSVAADNGFQDWHTEYEIAAHDVECLVHYRGSSANATATNALNRANGYSQRWMAETSYSKTKRSLGDAVRTLGWYRQFREIVLMFAITNIEPLCEPL</sequence>
<evidence type="ECO:0000313" key="2">
    <source>
        <dbReference type="Proteomes" id="UP000011586"/>
    </source>
</evidence>
<dbReference type="Proteomes" id="UP000011586">
    <property type="component" value="Unassembled WGS sequence"/>
</dbReference>
<proteinExistence type="predicted"/>
<organism evidence="1 2">
    <name type="scientific">Halorubrum californiense DSM 19288</name>
    <dbReference type="NCBI Taxonomy" id="1227465"/>
    <lineage>
        <taxon>Archaea</taxon>
        <taxon>Methanobacteriati</taxon>
        <taxon>Methanobacteriota</taxon>
        <taxon>Stenosarchaea group</taxon>
        <taxon>Halobacteria</taxon>
        <taxon>Halobacteriales</taxon>
        <taxon>Haloferacaceae</taxon>
        <taxon>Halorubrum</taxon>
    </lineage>
</organism>
<dbReference type="AlphaFoldDB" id="M0DVZ3"/>
<evidence type="ECO:0000313" key="1">
    <source>
        <dbReference type="EMBL" id="ELZ39695.1"/>
    </source>
</evidence>
<name>M0DVZ3_9EURY</name>
<comment type="caution">
    <text evidence="1">The sequence shown here is derived from an EMBL/GenBank/DDBJ whole genome shotgun (WGS) entry which is preliminary data.</text>
</comment>
<protein>
    <submittedName>
        <fullName evidence="1">ISH9-type transposase</fullName>
    </submittedName>
</protein>
<reference evidence="1 2" key="1">
    <citation type="journal article" date="2014" name="PLoS Genet.">
        <title>Phylogenetically driven sequencing of extremely halophilic archaea reveals strategies for static and dynamic osmo-response.</title>
        <authorList>
            <person name="Becker E.A."/>
            <person name="Seitzer P.M."/>
            <person name="Tritt A."/>
            <person name="Larsen D."/>
            <person name="Krusor M."/>
            <person name="Yao A.I."/>
            <person name="Wu D."/>
            <person name="Madern D."/>
            <person name="Eisen J.A."/>
            <person name="Darling A.E."/>
            <person name="Facciotti M.T."/>
        </authorList>
    </citation>
    <scope>NUCLEOTIDE SEQUENCE [LARGE SCALE GENOMIC DNA]</scope>
    <source>
        <strain evidence="1 2">DSM 19288</strain>
    </source>
</reference>